<evidence type="ECO:0000313" key="1">
    <source>
        <dbReference type="EMBL" id="MFC2248225.1"/>
    </source>
</evidence>
<dbReference type="EMBL" id="JBHGPK010000001">
    <property type="protein sequence ID" value="MFC2248225.1"/>
    <property type="molecule type" value="Genomic_DNA"/>
</dbReference>
<evidence type="ECO:0008006" key="3">
    <source>
        <dbReference type="Google" id="ProtNLM"/>
    </source>
</evidence>
<reference evidence="1 2" key="1">
    <citation type="submission" date="2024-09" db="EMBL/GenBank/DDBJ databases">
        <title>Description of Labrys sedimenti sp. nov., isolated from a diclofenac-degrading enrichment culture, and genome-based reclassification of Labrys portucalensis as a later heterotypic synonym of Labrys neptuniae.</title>
        <authorList>
            <person name="Tancsics A."/>
            <person name="Csepanyi A."/>
        </authorList>
    </citation>
    <scope>NUCLEOTIDE SEQUENCE [LARGE SCALE GENOMIC DNA]</scope>
    <source>
        <strain evidence="1 2">LMG 23412</strain>
    </source>
</reference>
<dbReference type="RefSeq" id="WP_394308058.1">
    <property type="nucleotide sequence ID" value="NZ_JBHGPK010000001.1"/>
</dbReference>
<proteinExistence type="predicted"/>
<dbReference type="Gene3D" id="3.40.50.410">
    <property type="entry name" value="von Willebrand factor, type A domain"/>
    <property type="match status" value="1"/>
</dbReference>
<organism evidence="1 2">
    <name type="scientific">Labrys neptuniae</name>
    <dbReference type="NCBI Taxonomy" id="376174"/>
    <lineage>
        <taxon>Bacteria</taxon>
        <taxon>Pseudomonadati</taxon>
        <taxon>Pseudomonadota</taxon>
        <taxon>Alphaproteobacteria</taxon>
        <taxon>Hyphomicrobiales</taxon>
        <taxon>Xanthobacteraceae</taxon>
        <taxon>Labrys</taxon>
    </lineage>
</organism>
<dbReference type="Proteomes" id="UP001595190">
    <property type="component" value="Unassembled WGS sequence"/>
</dbReference>
<dbReference type="InterPro" id="IPR036465">
    <property type="entry name" value="vWFA_dom_sf"/>
</dbReference>
<dbReference type="SUPFAM" id="SSF53300">
    <property type="entry name" value="vWA-like"/>
    <property type="match status" value="1"/>
</dbReference>
<name>A0ABV6Z7S7_9HYPH</name>
<dbReference type="CDD" id="cd00198">
    <property type="entry name" value="vWFA"/>
    <property type="match status" value="1"/>
</dbReference>
<comment type="caution">
    <text evidence="1">The sequence shown here is derived from an EMBL/GenBank/DDBJ whole genome shotgun (WGS) entry which is preliminary data.</text>
</comment>
<gene>
    <name evidence="1" type="ORF">ACETRX_01230</name>
</gene>
<protein>
    <recommendedName>
        <fullName evidence="3">VWA domain-containing protein</fullName>
    </recommendedName>
</protein>
<sequence length="208" mass="22567">MKTYILLDRSGSMQIRWGEALSAVNVYATDLAKHEESRNSGILLAVFDGYDGLKFEVLRNVETSADWTPVSPEELVPRGNTPLFDAIGRVTALAAGERPERAVFVVMTDGEENASRKLTREGAKAAFDRCRERGWQVVFLGADFDAFDQAASVGSDRRHTLRTSAGHYSAAGLSTAARARAYLSKGAEMTYSSEDRDAAVGQGPALSK</sequence>
<accession>A0ABV6Z7S7</accession>
<evidence type="ECO:0000313" key="2">
    <source>
        <dbReference type="Proteomes" id="UP001595190"/>
    </source>
</evidence>